<name>A0A9N8VEL0_9GLOM</name>
<accession>A0A9N8VEL0</accession>
<dbReference type="Proteomes" id="UP000789570">
    <property type="component" value="Unassembled WGS sequence"/>
</dbReference>
<gene>
    <name evidence="1" type="ORF">FCALED_LOCUS1068</name>
</gene>
<dbReference type="EMBL" id="CAJVPQ010000126">
    <property type="protein sequence ID" value="CAG8448439.1"/>
    <property type="molecule type" value="Genomic_DNA"/>
</dbReference>
<evidence type="ECO:0000313" key="1">
    <source>
        <dbReference type="EMBL" id="CAG8448439.1"/>
    </source>
</evidence>
<reference evidence="1" key="1">
    <citation type="submission" date="2021-06" db="EMBL/GenBank/DDBJ databases">
        <authorList>
            <person name="Kallberg Y."/>
            <person name="Tangrot J."/>
            <person name="Rosling A."/>
        </authorList>
    </citation>
    <scope>NUCLEOTIDE SEQUENCE</scope>
    <source>
        <strain evidence="1">UK204</strain>
    </source>
</reference>
<sequence length="41" mass="4605">MIEIKAKFKLKYCIIKRPVVDLVVLSDDLIMIDLKKVASGG</sequence>
<keyword evidence="2" id="KW-1185">Reference proteome</keyword>
<organism evidence="1 2">
    <name type="scientific">Funneliformis caledonium</name>
    <dbReference type="NCBI Taxonomy" id="1117310"/>
    <lineage>
        <taxon>Eukaryota</taxon>
        <taxon>Fungi</taxon>
        <taxon>Fungi incertae sedis</taxon>
        <taxon>Mucoromycota</taxon>
        <taxon>Glomeromycotina</taxon>
        <taxon>Glomeromycetes</taxon>
        <taxon>Glomerales</taxon>
        <taxon>Glomeraceae</taxon>
        <taxon>Funneliformis</taxon>
    </lineage>
</organism>
<comment type="caution">
    <text evidence="1">The sequence shown here is derived from an EMBL/GenBank/DDBJ whole genome shotgun (WGS) entry which is preliminary data.</text>
</comment>
<evidence type="ECO:0000313" key="2">
    <source>
        <dbReference type="Proteomes" id="UP000789570"/>
    </source>
</evidence>
<dbReference type="AlphaFoldDB" id="A0A9N8VEL0"/>
<proteinExistence type="predicted"/>
<protein>
    <submittedName>
        <fullName evidence="1">13401_t:CDS:1</fullName>
    </submittedName>
</protein>